<keyword evidence="9" id="KW-1185">Reference proteome</keyword>
<dbReference type="InterPro" id="IPR007267">
    <property type="entry name" value="GtrA_DPMS_TM"/>
</dbReference>
<gene>
    <name evidence="8" type="ORF">Mame_01325</name>
</gene>
<name>A0A1U9YZB0_9HYPH</name>
<feature type="transmembrane region" description="Helical" evidence="6">
    <location>
        <begin position="72"/>
        <end position="91"/>
    </location>
</feature>
<evidence type="ECO:0000256" key="4">
    <source>
        <dbReference type="ARBA" id="ARBA00022989"/>
    </source>
</evidence>
<dbReference type="Pfam" id="PF04138">
    <property type="entry name" value="GtrA_DPMS_TM"/>
    <property type="match status" value="1"/>
</dbReference>
<evidence type="ECO:0000256" key="6">
    <source>
        <dbReference type="SAM" id="Phobius"/>
    </source>
</evidence>
<dbReference type="InterPro" id="IPR051401">
    <property type="entry name" value="GtrA_CellWall_Glycosyl"/>
</dbReference>
<evidence type="ECO:0000256" key="3">
    <source>
        <dbReference type="ARBA" id="ARBA00022692"/>
    </source>
</evidence>
<keyword evidence="5 6" id="KW-0472">Membrane</keyword>
<dbReference type="STRING" id="1122214.Mame_01325"/>
<reference evidence="8 9" key="1">
    <citation type="submission" date="2017-03" db="EMBL/GenBank/DDBJ databases">
        <title>Foreign affairs: Plasmid Transfer between Roseobacters and Rhizobia.</title>
        <authorList>
            <person name="Bartling P."/>
            <person name="Bunk B."/>
            <person name="Overmann J."/>
            <person name="Brinkmann H."/>
            <person name="Petersen J."/>
        </authorList>
    </citation>
    <scope>NUCLEOTIDE SEQUENCE [LARGE SCALE GENOMIC DNA]</scope>
    <source>
        <strain evidence="8 9">MACL11</strain>
    </source>
</reference>
<dbReference type="eggNOG" id="COG2246">
    <property type="taxonomic scope" value="Bacteria"/>
</dbReference>
<protein>
    <submittedName>
        <fullName evidence="8">GtrA-like protein</fullName>
    </submittedName>
</protein>
<comment type="subcellular location">
    <subcellularLocation>
        <location evidence="1">Membrane</location>
        <topology evidence="1">Multi-pass membrane protein</topology>
    </subcellularLocation>
</comment>
<organism evidence="8 9">
    <name type="scientific">Martelella mediterranea DSM 17316</name>
    <dbReference type="NCBI Taxonomy" id="1122214"/>
    <lineage>
        <taxon>Bacteria</taxon>
        <taxon>Pseudomonadati</taxon>
        <taxon>Pseudomonadota</taxon>
        <taxon>Alphaproteobacteria</taxon>
        <taxon>Hyphomicrobiales</taxon>
        <taxon>Aurantimonadaceae</taxon>
        <taxon>Martelella</taxon>
    </lineage>
</organism>
<dbReference type="Proteomes" id="UP000191135">
    <property type="component" value="Chromosome"/>
</dbReference>
<evidence type="ECO:0000313" key="8">
    <source>
        <dbReference type="EMBL" id="AQZ50692.1"/>
    </source>
</evidence>
<sequence length="126" mass="13957">MPLVVEQLLKYGLVGVMNTLITFIVIVLLSYLGFSPVTSNVIGYACGLANSFFFNGRFTFTSTNGRKAVYRFLAGFALAYSINLAALLALTHQGDLPEMVSQAVAMLVYNVCFFLIMKFWIFEKDG</sequence>
<feature type="transmembrane region" description="Helical" evidence="6">
    <location>
        <begin position="41"/>
        <end position="60"/>
    </location>
</feature>
<dbReference type="AlphaFoldDB" id="A0A1U9YZB0"/>
<keyword evidence="4 6" id="KW-1133">Transmembrane helix</keyword>
<feature type="transmembrane region" description="Helical" evidence="6">
    <location>
        <begin position="12"/>
        <end position="35"/>
    </location>
</feature>
<evidence type="ECO:0000256" key="5">
    <source>
        <dbReference type="ARBA" id="ARBA00023136"/>
    </source>
</evidence>
<proteinExistence type="inferred from homology"/>
<keyword evidence="3 6" id="KW-0812">Transmembrane</keyword>
<dbReference type="KEGG" id="mmed:Mame_01325"/>
<accession>A0A1U9YZB0</accession>
<feature type="transmembrane region" description="Helical" evidence="6">
    <location>
        <begin position="103"/>
        <end position="122"/>
    </location>
</feature>
<comment type="similarity">
    <text evidence="2">Belongs to the GtrA family.</text>
</comment>
<feature type="domain" description="GtrA/DPMS transmembrane" evidence="7">
    <location>
        <begin position="10"/>
        <end position="122"/>
    </location>
</feature>
<dbReference type="GO" id="GO:0005886">
    <property type="term" value="C:plasma membrane"/>
    <property type="evidence" value="ECO:0007669"/>
    <property type="project" value="TreeGrafter"/>
</dbReference>
<evidence type="ECO:0000256" key="1">
    <source>
        <dbReference type="ARBA" id="ARBA00004141"/>
    </source>
</evidence>
<dbReference type="PANTHER" id="PTHR38459:SF1">
    <property type="entry name" value="PROPHAGE BACTOPRENOL-LINKED GLUCOSE TRANSLOCASE HOMOLOG"/>
    <property type="match status" value="1"/>
</dbReference>
<dbReference type="GO" id="GO:0000271">
    <property type="term" value="P:polysaccharide biosynthetic process"/>
    <property type="evidence" value="ECO:0007669"/>
    <property type="project" value="InterPro"/>
</dbReference>
<evidence type="ECO:0000256" key="2">
    <source>
        <dbReference type="ARBA" id="ARBA00009399"/>
    </source>
</evidence>
<dbReference type="EMBL" id="CP020330">
    <property type="protein sequence ID" value="AQZ50692.1"/>
    <property type="molecule type" value="Genomic_DNA"/>
</dbReference>
<evidence type="ECO:0000259" key="7">
    <source>
        <dbReference type="Pfam" id="PF04138"/>
    </source>
</evidence>
<evidence type="ECO:0000313" key="9">
    <source>
        <dbReference type="Proteomes" id="UP000191135"/>
    </source>
</evidence>
<dbReference type="PANTHER" id="PTHR38459">
    <property type="entry name" value="PROPHAGE BACTOPRENOL-LINKED GLUCOSE TRANSLOCASE HOMOLOG"/>
    <property type="match status" value="1"/>
</dbReference>